<name>G4YVP1_PHYSP</name>
<evidence type="ECO:0000313" key="2">
    <source>
        <dbReference type="EMBL" id="EGZ26073.1"/>
    </source>
</evidence>
<feature type="region of interest" description="Disordered" evidence="1">
    <location>
        <begin position="81"/>
        <end position="106"/>
    </location>
</feature>
<organism evidence="2 3">
    <name type="scientific">Phytophthora sojae (strain P6497)</name>
    <name type="common">Soybean stem and root rot agent</name>
    <name type="synonym">Phytophthora megasperma f. sp. glycines</name>
    <dbReference type="NCBI Taxonomy" id="1094619"/>
    <lineage>
        <taxon>Eukaryota</taxon>
        <taxon>Sar</taxon>
        <taxon>Stramenopiles</taxon>
        <taxon>Oomycota</taxon>
        <taxon>Peronosporomycetes</taxon>
        <taxon>Peronosporales</taxon>
        <taxon>Peronosporaceae</taxon>
        <taxon>Phytophthora</taxon>
    </lineage>
</organism>
<dbReference type="Proteomes" id="UP000002640">
    <property type="component" value="Unassembled WGS sequence"/>
</dbReference>
<keyword evidence="3" id="KW-1185">Reference proteome</keyword>
<protein>
    <submittedName>
        <fullName evidence="2">Uncharacterized protein</fullName>
    </submittedName>
</protein>
<dbReference type="RefSeq" id="XP_009521361.1">
    <property type="nucleotide sequence ID" value="XM_009523066.1"/>
</dbReference>
<evidence type="ECO:0000313" key="3">
    <source>
        <dbReference type="Proteomes" id="UP000002640"/>
    </source>
</evidence>
<reference evidence="2 3" key="1">
    <citation type="journal article" date="2006" name="Science">
        <title>Phytophthora genome sequences uncover evolutionary origins and mechanisms of pathogenesis.</title>
        <authorList>
            <person name="Tyler B.M."/>
            <person name="Tripathy S."/>
            <person name="Zhang X."/>
            <person name="Dehal P."/>
            <person name="Jiang R.H."/>
            <person name="Aerts A."/>
            <person name="Arredondo F.D."/>
            <person name="Baxter L."/>
            <person name="Bensasson D."/>
            <person name="Beynon J.L."/>
            <person name="Chapman J."/>
            <person name="Damasceno C.M."/>
            <person name="Dorrance A.E."/>
            <person name="Dou D."/>
            <person name="Dickerman A.W."/>
            <person name="Dubchak I.L."/>
            <person name="Garbelotto M."/>
            <person name="Gijzen M."/>
            <person name="Gordon S.G."/>
            <person name="Govers F."/>
            <person name="Grunwald N.J."/>
            <person name="Huang W."/>
            <person name="Ivors K.L."/>
            <person name="Jones R.W."/>
            <person name="Kamoun S."/>
            <person name="Krampis K."/>
            <person name="Lamour K.H."/>
            <person name="Lee M.K."/>
            <person name="McDonald W.H."/>
            <person name="Medina M."/>
            <person name="Meijer H.J."/>
            <person name="Nordberg E.K."/>
            <person name="Maclean D.J."/>
            <person name="Ospina-Giraldo M.D."/>
            <person name="Morris P.F."/>
            <person name="Phuntumart V."/>
            <person name="Putnam N.H."/>
            <person name="Rash S."/>
            <person name="Rose J.K."/>
            <person name="Sakihama Y."/>
            <person name="Salamov A.A."/>
            <person name="Savidor A."/>
            <person name="Scheuring C.F."/>
            <person name="Smith B.M."/>
            <person name="Sobral B.W."/>
            <person name="Terry A."/>
            <person name="Torto-Alalibo T.A."/>
            <person name="Win J."/>
            <person name="Xu Z."/>
            <person name="Zhang H."/>
            <person name="Grigoriev I.V."/>
            <person name="Rokhsar D.S."/>
            <person name="Boore J.L."/>
        </authorList>
    </citation>
    <scope>NUCLEOTIDE SEQUENCE [LARGE SCALE GENOMIC DNA]</scope>
    <source>
        <strain evidence="2 3">P6497</strain>
    </source>
</reference>
<proteinExistence type="predicted"/>
<feature type="region of interest" description="Disordered" evidence="1">
    <location>
        <begin position="123"/>
        <end position="243"/>
    </location>
</feature>
<sequence length="243" mass="26194">MADDVEALKRELEALKLQLEQERKKNTAAAADSPQQKPERVAQRDQSAKSKRRGGDTTASTAPKEQCVYVQHAAVGARRGKWWLRDRQVLPRSASEDGGGGETLKVRETWVWSGRAVVLDKIVRLDDEEEDEQEPAELEQAKPEAKQPNDADITSAVPVEVAAAPSETSPQQEQQSDAAETTKSGEDAAPVDAPAENVAQEVTTPPPPTPAKADDEVRESSATTAKLPVIDSTSLPIAVDTNS</sequence>
<dbReference type="SMR" id="G4YVP1"/>
<dbReference type="GeneID" id="20655145"/>
<dbReference type="KEGG" id="psoj:PHYSODRAFT_479540"/>
<feature type="compositionally biased region" description="Low complexity" evidence="1">
    <location>
        <begin position="154"/>
        <end position="176"/>
    </location>
</feature>
<feature type="compositionally biased region" description="Polar residues" evidence="1">
    <location>
        <begin position="231"/>
        <end position="243"/>
    </location>
</feature>
<accession>G4YVP1</accession>
<dbReference type="EMBL" id="JH159152">
    <property type="protein sequence ID" value="EGZ26073.1"/>
    <property type="molecule type" value="Genomic_DNA"/>
</dbReference>
<gene>
    <name evidence="2" type="ORF">PHYSODRAFT_479540</name>
</gene>
<dbReference type="OMA" id="ARRGKWW"/>
<feature type="region of interest" description="Disordered" evidence="1">
    <location>
        <begin position="23"/>
        <end position="67"/>
    </location>
</feature>
<feature type="compositionally biased region" description="Acidic residues" evidence="1">
    <location>
        <begin position="126"/>
        <end position="137"/>
    </location>
</feature>
<evidence type="ECO:0000256" key="1">
    <source>
        <dbReference type="SAM" id="MobiDB-lite"/>
    </source>
</evidence>
<dbReference type="AlphaFoldDB" id="G4YVP1"/>
<feature type="compositionally biased region" description="Basic and acidic residues" evidence="1">
    <location>
        <begin position="139"/>
        <end position="149"/>
    </location>
</feature>
<dbReference type="InParanoid" id="G4YVP1"/>
<feature type="compositionally biased region" description="Basic and acidic residues" evidence="1">
    <location>
        <begin position="37"/>
        <end position="48"/>
    </location>
</feature>